<name>A0A554SA16_9ACTN</name>
<evidence type="ECO:0000256" key="1">
    <source>
        <dbReference type="SAM" id="Phobius"/>
    </source>
</evidence>
<dbReference type="RefSeq" id="WP_143913249.1">
    <property type="nucleotide sequence ID" value="NZ_VLNT01000006.1"/>
</dbReference>
<evidence type="ECO:0000313" key="3">
    <source>
        <dbReference type="Proteomes" id="UP000316988"/>
    </source>
</evidence>
<keyword evidence="1" id="KW-0812">Transmembrane</keyword>
<proteinExistence type="predicted"/>
<keyword evidence="3" id="KW-1185">Reference proteome</keyword>
<accession>A0A554SA16</accession>
<feature type="transmembrane region" description="Helical" evidence="1">
    <location>
        <begin position="147"/>
        <end position="172"/>
    </location>
</feature>
<dbReference type="EMBL" id="VLNT01000006">
    <property type="protein sequence ID" value="TSD63195.1"/>
    <property type="molecule type" value="Genomic_DNA"/>
</dbReference>
<keyword evidence="1" id="KW-0472">Membrane</keyword>
<keyword evidence="1" id="KW-1133">Transmembrane helix</keyword>
<feature type="transmembrane region" description="Helical" evidence="1">
    <location>
        <begin position="118"/>
        <end position="140"/>
    </location>
</feature>
<feature type="transmembrane region" description="Helical" evidence="1">
    <location>
        <begin position="32"/>
        <end position="49"/>
    </location>
</feature>
<organism evidence="2 3">
    <name type="scientific">Aeromicrobium piscarium</name>
    <dbReference type="NCBI Taxonomy" id="2590901"/>
    <lineage>
        <taxon>Bacteria</taxon>
        <taxon>Bacillati</taxon>
        <taxon>Actinomycetota</taxon>
        <taxon>Actinomycetes</taxon>
        <taxon>Propionibacteriales</taxon>
        <taxon>Nocardioidaceae</taxon>
        <taxon>Aeromicrobium</taxon>
    </lineage>
</organism>
<comment type="caution">
    <text evidence="2">The sequence shown here is derived from an EMBL/GenBank/DDBJ whole genome shotgun (WGS) entry which is preliminary data.</text>
</comment>
<dbReference type="OrthoDB" id="9972504at2"/>
<feature type="transmembrane region" description="Helical" evidence="1">
    <location>
        <begin position="184"/>
        <end position="209"/>
    </location>
</feature>
<sequence>MTPPLGRRLLMAGTTSFVLTIAAILALHASSAVLAVAAVAATTVLLAWFGRSASSTEHSGLAEVNAAWALPLALVGRARFAEFLPTLVVQLATALVAGFGASALGARIGEPLLFAEPSWTHVALVTVLTGVLTAWAVLAVDGAGAEGLIAVPVVAAGSGTSIVLVIAANPAVTLGAAAAGLVPWAIAAGAAIALLAVTAAAAFAISLVAPEAADLSHSSDTTSTL</sequence>
<feature type="transmembrane region" description="Helical" evidence="1">
    <location>
        <begin position="9"/>
        <end position="26"/>
    </location>
</feature>
<reference evidence="2 3" key="1">
    <citation type="submission" date="2019-07" db="EMBL/GenBank/DDBJ databases">
        <authorList>
            <person name="Zhao L.H."/>
        </authorList>
    </citation>
    <scope>NUCLEOTIDE SEQUENCE [LARGE SCALE GENOMIC DNA]</scope>
    <source>
        <strain evidence="2 3">Co35</strain>
    </source>
</reference>
<gene>
    <name evidence="2" type="ORF">FNM00_09785</name>
</gene>
<protein>
    <submittedName>
        <fullName evidence="2">Uncharacterized protein</fullName>
    </submittedName>
</protein>
<dbReference type="AlphaFoldDB" id="A0A554SA16"/>
<dbReference type="Proteomes" id="UP000316988">
    <property type="component" value="Unassembled WGS sequence"/>
</dbReference>
<feature type="transmembrane region" description="Helical" evidence="1">
    <location>
        <begin position="87"/>
        <end position="106"/>
    </location>
</feature>
<evidence type="ECO:0000313" key="2">
    <source>
        <dbReference type="EMBL" id="TSD63195.1"/>
    </source>
</evidence>